<evidence type="ECO:0000313" key="1">
    <source>
        <dbReference type="EMBL" id="KAH7922252.1"/>
    </source>
</evidence>
<comment type="caution">
    <text evidence="1">The sequence shown here is derived from an EMBL/GenBank/DDBJ whole genome shotgun (WGS) entry which is preliminary data.</text>
</comment>
<sequence length="708" mass="77965">MSHHRGHSNRANRYNDRNAYYEYPQDPYDYDNDAQYGPYSAGLLANQPYPYHNSYTNHGGAQISYSTAFNYWRGVDPYPANPYQHDSPYGYNSTGSSYSTNDSYRAPPRRRSASPQREYHTHADATSASAPLLVRPSFRKKRDSDTSTDPLTMSASPPPPENPPPLPSAPSPSYISLSLQPSEPLTDPSSSRKLLILDLNGTLLIRSQHGSKNRYAPVPGGGPPNGPMPRLRAVQPRPYIPAFRAYLFAPETKTWLDTMVWSSAQPHSVTDMVDKVFGDKIDELKAVWDRESLGLAKQDYFRKTQTTKDLTKPWKLLPLNSNPATLSSHDASPPPSHSTSAGATSPLAHSALTTLLLDDSPLKARLQPYNHVCIPEYSAPMRARDLRTLELEKLRNTTMPRVTKAASIAEDSRDAETTKLLQALASKRNPVRITTEATDPKVASLSEPQTHPADAEIPPAPMGKKRKRKAKLQKADVTAIADAEDQKDTYSDSDLSARSRSTSIENLSTPERGGPSDARSSPNGNLEEESPEEPYDATLLAVIGILDEIKSQSSVAGWIRSRRLWVSPPKAEVTPRSGATEVLSAPQLSDTSNAVEEPPKKETDKQHRRLEKKRRKREEKAAVRNASESRNPEGIPAQAEATKVGNDATTSTVVTETTPAVFPSASADEEPESDRMWFSDSRTLAYWVARGRRALGELGIEAVHGVTG</sequence>
<name>A0ACB8B9A7_9AGAM</name>
<proteinExistence type="predicted"/>
<dbReference type="Proteomes" id="UP000790709">
    <property type="component" value="Unassembled WGS sequence"/>
</dbReference>
<accession>A0ACB8B9A7</accession>
<organism evidence="1 2">
    <name type="scientific">Leucogyrophana mollusca</name>
    <dbReference type="NCBI Taxonomy" id="85980"/>
    <lineage>
        <taxon>Eukaryota</taxon>
        <taxon>Fungi</taxon>
        <taxon>Dikarya</taxon>
        <taxon>Basidiomycota</taxon>
        <taxon>Agaricomycotina</taxon>
        <taxon>Agaricomycetes</taxon>
        <taxon>Agaricomycetidae</taxon>
        <taxon>Boletales</taxon>
        <taxon>Boletales incertae sedis</taxon>
        <taxon>Leucogyrophana</taxon>
    </lineage>
</organism>
<gene>
    <name evidence="1" type="ORF">BV22DRAFT_1094986</name>
</gene>
<protein>
    <submittedName>
        <fullName evidence="1">Uncharacterized protein</fullName>
    </submittedName>
</protein>
<evidence type="ECO:0000313" key="2">
    <source>
        <dbReference type="Proteomes" id="UP000790709"/>
    </source>
</evidence>
<keyword evidence="2" id="KW-1185">Reference proteome</keyword>
<dbReference type="EMBL" id="MU266492">
    <property type="protein sequence ID" value="KAH7922252.1"/>
    <property type="molecule type" value="Genomic_DNA"/>
</dbReference>
<reference evidence="1" key="1">
    <citation type="journal article" date="2021" name="New Phytol.">
        <title>Evolutionary innovations through gain and loss of genes in the ectomycorrhizal Boletales.</title>
        <authorList>
            <person name="Wu G."/>
            <person name="Miyauchi S."/>
            <person name="Morin E."/>
            <person name="Kuo A."/>
            <person name="Drula E."/>
            <person name="Varga T."/>
            <person name="Kohler A."/>
            <person name="Feng B."/>
            <person name="Cao Y."/>
            <person name="Lipzen A."/>
            <person name="Daum C."/>
            <person name="Hundley H."/>
            <person name="Pangilinan J."/>
            <person name="Johnson J."/>
            <person name="Barry K."/>
            <person name="LaButti K."/>
            <person name="Ng V."/>
            <person name="Ahrendt S."/>
            <person name="Min B."/>
            <person name="Choi I.G."/>
            <person name="Park H."/>
            <person name="Plett J.M."/>
            <person name="Magnuson J."/>
            <person name="Spatafora J.W."/>
            <person name="Nagy L.G."/>
            <person name="Henrissat B."/>
            <person name="Grigoriev I.V."/>
            <person name="Yang Z.L."/>
            <person name="Xu J."/>
            <person name="Martin F.M."/>
        </authorList>
    </citation>
    <scope>NUCLEOTIDE SEQUENCE</scope>
    <source>
        <strain evidence="1">KUC20120723A-06</strain>
    </source>
</reference>